<dbReference type="InParanoid" id="A0A1X7SWI4"/>
<gene>
    <name evidence="5" type="primary">100641785</name>
</gene>
<name>A0A1X7SWI4_AMPQE</name>
<evidence type="ECO:0008006" key="7">
    <source>
        <dbReference type="Google" id="ProtNLM"/>
    </source>
</evidence>
<keyword evidence="6" id="KW-1185">Reference proteome</keyword>
<dbReference type="STRING" id="400682.A0A1X7SWI4"/>
<dbReference type="Pfam" id="PF13359">
    <property type="entry name" value="DDE_Tnp_4"/>
    <property type="match status" value="1"/>
</dbReference>
<dbReference type="EnsemblMetazoa" id="XM_011410382.1">
    <property type="protein sequence ID" value="XP_011408684.1"/>
    <property type="gene ID" value="LOC100641785"/>
</dbReference>
<dbReference type="Pfam" id="PF13613">
    <property type="entry name" value="HTH_Tnp_4"/>
    <property type="match status" value="1"/>
</dbReference>
<proteinExistence type="predicted"/>
<dbReference type="InterPro" id="IPR027805">
    <property type="entry name" value="Transposase_HTH_dom"/>
</dbReference>
<dbReference type="Proteomes" id="UP000007879">
    <property type="component" value="Unassembled WGS sequence"/>
</dbReference>
<sequence>MVTKPFTTSCTIEDELLYTLVKLRLGLVNKDIAYRANIDKGLFSKIFHRWLNILYRELKQLIIWPDSETLRKNLLKCFNEKYSRVVCIIDCFEVFIQRPRSFDARAATYSNNEKHTTIKVLIGILPTGAISFISKAWGGRALDKIITQQSGFLTKINYGDVIMADRGFNVFDDIATIGAHLVNPAFTKGKKQLSGMEVETSGQMS</sequence>
<dbReference type="OrthoDB" id="6435979at2759"/>
<dbReference type="PANTHER" id="PTHR23080:SF143">
    <property type="entry name" value="SI:DKEY-56D12.4"/>
    <property type="match status" value="1"/>
</dbReference>
<comment type="cofactor">
    <cofactor evidence="1">
        <name>a divalent metal cation</name>
        <dbReference type="ChEBI" id="CHEBI:60240"/>
    </cofactor>
</comment>
<accession>A0A1X7SWI4</accession>
<reference evidence="6" key="1">
    <citation type="journal article" date="2010" name="Nature">
        <title>The Amphimedon queenslandica genome and the evolution of animal complexity.</title>
        <authorList>
            <person name="Srivastava M."/>
            <person name="Simakov O."/>
            <person name="Chapman J."/>
            <person name="Fahey B."/>
            <person name="Gauthier M.E."/>
            <person name="Mitros T."/>
            <person name="Richards G.S."/>
            <person name="Conaco C."/>
            <person name="Dacre M."/>
            <person name="Hellsten U."/>
            <person name="Larroux C."/>
            <person name="Putnam N.H."/>
            <person name="Stanke M."/>
            <person name="Adamska M."/>
            <person name="Darling A."/>
            <person name="Degnan S.M."/>
            <person name="Oakley T.H."/>
            <person name="Plachetzki D.C."/>
            <person name="Zhai Y."/>
            <person name="Adamski M."/>
            <person name="Calcino A."/>
            <person name="Cummins S.F."/>
            <person name="Goodstein D.M."/>
            <person name="Harris C."/>
            <person name="Jackson D.J."/>
            <person name="Leys S.P."/>
            <person name="Shu S."/>
            <person name="Woodcroft B.J."/>
            <person name="Vervoort M."/>
            <person name="Kosik K.S."/>
            <person name="Manning G."/>
            <person name="Degnan B.M."/>
            <person name="Rokhsar D.S."/>
        </authorList>
    </citation>
    <scope>NUCLEOTIDE SEQUENCE [LARGE SCALE GENOMIC DNA]</scope>
</reference>
<organism evidence="5">
    <name type="scientific">Amphimedon queenslandica</name>
    <name type="common">Sponge</name>
    <dbReference type="NCBI Taxonomy" id="400682"/>
    <lineage>
        <taxon>Eukaryota</taxon>
        <taxon>Metazoa</taxon>
        <taxon>Porifera</taxon>
        <taxon>Demospongiae</taxon>
        <taxon>Heteroscleromorpha</taxon>
        <taxon>Haplosclerida</taxon>
        <taxon>Niphatidae</taxon>
        <taxon>Amphimedon</taxon>
    </lineage>
</organism>
<feature type="domain" description="DDE Tnp4" evidence="3">
    <location>
        <begin position="89"/>
        <end position="203"/>
    </location>
</feature>
<dbReference type="KEGG" id="aqu:100641785"/>
<evidence type="ECO:0000313" key="5">
    <source>
        <dbReference type="EnsemblMetazoa" id="Aqu2.1.06506_001"/>
    </source>
</evidence>
<evidence type="ECO:0000256" key="2">
    <source>
        <dbReference type="ARBA" id="ARBA00022723"/>
    </source>
</evidence>
<dbReference type="EnsemblMetazoa" id="Aqu2.1.06506_001">
    <property type="protein sequence ID" value="Aqu2.1.06506_001"/>
    <property type="gene ID" value="Aqu2.1.06506"/>
</dbReference>
<feature type="domain" description="Transposase Helix-turn-helix" evidence="4">
    <location>
        <begin position="11"/>
        <end position="59"/>
    </location>
</feature>
<keyword evidence="2" id="KW-0479">Metal-binding</keyword>
<evidence type="ECO:0000313" key="6">
    <source>
        <dbReference type="Proteomes" id="UP000007879"/>
    </source>
</evidence>
<dbReference type="AlphaFoldDB" id="A0A1X7SWI4"/>
<dbReference type="InterPro" id="IPR027806">
    <property type="entry name" value="HARBI1_dom"/>
</dbReference>
<evidence type="ECO:0000259" key="3">
    <source>
        <dbReference type="Pfam" id="PF13359"/>
    </source>
</evidence>
<dbReference type="GO" id="GO:0046872">
    <property type="term" value="F:metal ion binding"/>
    <property type="evidence" value="ECO:0007669"/>
    <property type="project" value="UniProtKB-KW"/>
</dbReference>
<protein>
    <recommendedName>
        <fullName evidence="7">DDE Tnp4 domain-containing protein</fullName>
    </recommendedName>
</protein>
<dbReference type="PANTHER" id="PTHR23080">
    <property type="entry name" value="THAP DOMAIN PROTEIN"/>
    <property type="match status" value="1"/>
</dbReference>
<evidence type="ECO:0000256" key="1">
    <source>
        <dbReference type="ARBA" id="ARBA00001968"/>
    </source>
</evidence>
<reference evidence="5" key="2">
    <citation type="submission" date="2017-05" db="UniProtKB">
        <authorList>
            <consortium name="EnsemblMetazoa"/>
        </authorList>
    </citation>
    <scope>IDENTIFICATION</scope>
</reference>
<evidence type="ECO:0000259" key="4">
    <source>
        <dbReference type="Pfam" id="PF13613"/>
    </source>
</evidence>